<organism evidence="4 5">
    <name type="scientific">Cherax quadricarinatus</name>
    <name type="common">Australian red claw crayfish</name>
    <dbReference type="NCBI Taxonomy" id="27406"/>
    <lineage>
        <taxon>Eukaryota</taxon>
        <taxon>Metazoa</taxon>
        <taxon>Ecdysozoa</taxon>
        <taxon>Arthropoda</taxon>
        <taxon>Crustacea</taxon>
        <taxon>Multicrustacea</taxon>
        <taxon>Malacostraca</taxon>
        <taxon>Eumalacostraca</taxon>
        <taxon>Eucarida</taxon>
        <taxon>Decapoda</taxon>
        <taxon>Pleocyemata</taxon>
        <taxon>Astacidea</taxon>
        <taxon>Parastacoidea</taxon>
        <taxon>Parastacidae</taxon>
        <taxon>Cherax</taxon>
    </lineage>
</organism>
<feature type="domain" description="RRM" evidence="3">
    <location>
        <begin position="72"/>
        <end position="151"/>
    </location>
</feature>
<dbReference type="Gene3D" id="3.30.70.330">
    <property type="match status" value="1"/>
</dbReference>
<accession>A0AAW0W2X3</accession>
<evidence type="ECO:0000256" key="2">
    <source>
        <dbReference type="PROSITE-ProRule" id="PRU00176"/>
    </source>
</evidence>
<dbReference type="CDD" id="cd12228">
    <property type="entry name" value="RRM_ENOX"/>
    <property type="match status" value="1"/>
</dbReference>
<evidence type="ECO:0000313" key="5">
    <source>
        <dbReference type="Proteomes" id="UP001445076"/>
    </source>
</evidence>
<dbReference type="PROSITE" id="PS50102">
    <property type="entry name" value="RRM"/>
    <property type="match status" value="1"/>
</dbReference>
<dbReference type="GO" id="GO:0003723">
    <property type="term" value="F:RNA binding"/>
    <property type="evidence" value="ECO:0007669"/>
    <property type="project" value="UniProtKB-UniRule"/>
</dbReference>
<dbReference type="InterPro" id="IPR038876">
    <property type="entry name" value="ENOX"/>
</dbReference>
<dbReference type="InterPro" id="IPR034140">
    <property type="entry name" value="ENOX_RRM"/>
</dbReference>
<evidence type="ECO:0000313" key="4">
    <source>
        <dbReference type="EMBL" id="KAK8723768.1"/>
    </source>
</evidence>
<evidence type="ECO:0000259" key="3">
    <source>
        <dbReference type="PROSITE" id="PS50102"/>
    </source>
</evidence>
<dbReference type="AlphaFoldDB" id="A0AAW0W2X3"/>
<dbReference type="EMBL" id="JARKIK010000088">
    <property type="protein sequence ID" value="KAK8723768.1"/>
    <property type="molecule type" value="Genomic_DNA"/>
</dbReference>
<dbReference type="InterPro" id="IPR000504">
    <property type="entry name" value="RRM_dom"/>
</dbReference>
<dbReference type="InterPro" id="IPR035979">
    <property type="entry name" value="RBD_domain_sf"/>
</dbReference>
<dbReference type="GO" id="GO:0016491">
    <property type="term" value="F:oxidoreductase activity"/>
    <property type="evidence" value="ECO:0007669"/>
    <property type="project" value="InterPro"/>
</dbReference>
<dbReference type="SMART" id="SM00360">
    <property type="entry name" value="RRM"/>
    <property type="match status" value="1"/>
</dbReference>
<dbReference type="PANTHER" id="PTHR16001:SF4">
    <property type="entry name" value="ECTO-NOX DISULFIDE-THIOL EXCHANGER 1-LIKE PROTEIN"/>
    <property type="match status" value="1"/>
</dbReference>
<dbReference type="Proteomes" id="UP001445076">
    <property type="component" value="Unassembled WGS sequence"/>
</dbReference>
<gene>
    <name evidence="4" type="ORF">OTU49_011534</name>
</gene>
<comment type="caution">
    <text evidence="4">The sequence shown here is derived from an EMBL/GenBank/DDBJ whole genome shotgun (WGS) entry which is preliminary data.</text>
</comment>
<evidence type="ECO:0000256" key="1">
    <source>
        <dbReference type="ARBA" id="ARBA00022884"/>
    </source>
</evidence>
<dbReference type="GO" id="GO:0007624">
    <property type="term" value="P:ultradian rhythm"/>
    <property type="evidence" value="ECO:0007669"/>
    <property type="project" value="InterPro"/>
</dbReference>
<keyword evidence="5" id="KW-1185">Reference proteome</keyword>
<keyword evidence="1 2" id="KW-0694">RNA-binding</keyword>
<dbReference type="Pfam" id="PF00076">
    <property type="entry name" value="RRM_1"/>
    <property type="match status" value="1"/>
</dbReference>
<reference evidence="4 5" key="1">
    <citation type="journal article" date="2024" name="BMC Genomics">
        <title>Genome assembly of redclaw crayfish (Cherax quadricarinatus) provides insights into its immune adaptation and hypoxia tolerance.</title>
        <authorList>
            <person name="Liu Z."/>
            <person name="Zheng J."/>
            <person name="Li H."/>
            <person name="Fang K."/>
            <person name="Wang S."/>
            <person name="He J."/>
            <person name="Zhou D."/>
            <person name="Weng S."/>
            <person name="Chi M."/>
            <person name="Gu Z."/>
            <person name="He J."/>
            <person name="Li F."/>
            <person name="Wang M."/>
        </authorList>
    </citation>
    <scope>NUCLEOTIDE SEQUENCE [LARGE SCALE GENOMIC DNA]</scope>
    <source>
        <strain evidence="4">ZL_2023a</strain>
    </source>
</reference>
<sequence>MVVVMTAVVLRVYLLEMSGDFRITWGMFGWMMSPEGLTVPMKNPLHCKTCVLVPPNRLAPPPTTRERPLGCRTIFVGGLPENVTEEIVRDVFERCGEITTIRLSKKNFCHIRYELEEFVDNAIFLSGYRMRINNSTEAANTGRLHVDYAQARDDQYEWECRQRQLQREQRHRERIEAERLRPPSPPPVVHYSEHEATLIAEQLKGDDSFSKAAQILITWLERGDCNKRNSGTFYGMIQSTNSHVRRLMTEKGQYEEELAKFREQTRARMQGVFMQ</sequence>
<proteinExistence type="predicted"/>
<dbReference type="SUPFAM" id="SSF54928">
    <property type="entry name" value="RNA-binding domain, RBD"/>
    <property type="match status" value="1"/>
</dbReference>
<dbReference type="GO" id="GO:0009897">
    <property type="term" value="C:external side of plasma membrane"/>
    <property type="evidence" value="ECO:0007669"/>
    <property type="project" value="InterPro"/>
</dbReference>
<dbReference type="PANTHER" id="PTHR16001">
    <property type="entry name" value="ECTO-NOX DISULFIDE-THIOL EXCHANGER"/>
    <property type="match status" value="1"/>
</dbReference>
<protein>
    <recommendedName>
        <fullName evidence="3">RRM domain-containing protein</fullName>
    </recommendedName>
</protein>
<dbReference type="InterPro" id="IPR012677">
    <property type="entry name" value="Nucleotide-bd_a/b_plait_sf"/>
</dbReference>
<name>A0AAW0W2X3_CHEQU</name>